<comment type="function">
    <text evidence="1">Specifically methylates the adenine in position 2030 of 23S rRNA.</text>
</comment>
<dbReference type="PANTHER" id="PTHR37426:SF1">
    <property type="entry name" value="RIBOSOMAL RNA LARGE SUBUNIT METHYLTRANSFERASE J"/>
    <property type="match status" value="1"/>
</dbReference>
<dbReference type="Gene3D" id="3.40.50.150">
    <property type="entry name" value="Vaccinia Virus protein VP39"/>
    <property type="match status" value="1"/>
</dbReference>
<dbReference type="Proteomes" id="UP000004664">
    <property type="component" value="Unassembled WGS sequence"/>
</dbReference>
<name>G3J131_METTV</name>
<proteinExistence type="inferred from homology"/>
<dbReference type="OrthoDB" id="9791274at2"/>
<dbReference type="InterPro" id="IPR029063">
    <property type="entry name" value="SAM-dependent_MTases_sf"/>
</dbReference>
<feature type="binding site" evidence="1">
    <location>
        <position position="164"/>
    </location>
    <ligand>
        <name>S-adenosyl-L-methionine</name>
        <dbReference type="ChEBI" id="CHEBI:59789"/>
    </ligand>
</feature>
<dbReference type="eggNOG" id="COG2961">
    <property type="taxonomic scope" value="Bacteria"/>
</dbReference>
<comment type="subunit">
    <text evidence="1">Monomer.</text>
</comment>
<dbReference type="GO" id="GO:0036307">
    <property type="term" value="F:23S rRNA (adenine(2030)-N(6))-methyltransferase activity"/>
    <property type="evidence" value="ECO:0007669"/>
    <property type="project" value="UniProtKB-UniRule"/>
</dbReference>
<comment type="similarity">
    <text evidence="1">Belongs to the RlmJ family.</text>
</comment>
<keyword evidence="1" id="KW-0949">S-adenosyl-L-methionine</keyword>
<organism evidence="2 3">
    <name type="scientific">Methylobacter tundripaludum (strain ATCC BAA-1195 / DSM 17260 / SV96)</name>
    <dbReference type="NCBI Taxonomy" id="697282"/>
    <lineage>
        <taxon>Bacteria</taxon>
        <taxon>Pseudomonadati</taxon>
        <taxon>Pseudomonadota</taxon>
        <taxon>Gammaproteobacteria</taxon>
        <taxon>Methylococcales</taxon>
        <taxon>Methylococcaceae</taxon>
        <taxon>Methylobacter</taxon>
    </lineage>
</organism>
<feature type="binding site" evidence="1">
    <location>
        <position position="19"/>
    </location>
    <ligand>
        <name>S-adenosyl-L-methionine</name>
        <dbReference type="ChEBI" id="CHEBI:59789"/>
    </ligand>
</feature>
<dbReference type="HOGENOM" id="CLU_061769_0_0_6"/>
<gene>
    <name evidence="1" type="primary">rlmJ</name>
    <name evidence="2" type="ORF">Mettu_4055</name>
</gene>
<evidence type="ECO:0000313" key="2">
    <source>
        <dbReference type="EMBL" id="EGW20903.1"/>
    </source>
</evidence>
<dbReference type="Pfam" id="PF04378">
    <property type="entry name" value="RsmJ"/>
    <property type="match status" value="1"/>
</dbReference>
<keyword evidence="1" id="KW-0698">rRNA processing</keyword>
<keyword evidence="1" id="KW-0808">Transferase</keyword>
<dbReference type="AlphaFoldDB" id="G3J131"/>
<dbReference type="STRING" id="697282.Mettu_4055"/>
<dbReference type="GO" id="GO:0005829">
    <property type="term" value="C:cytosol"/>
    <property type="evidence" value="ECO:0007669"/>
    <property type="project" value="TreeGrafter"/>
</dbReference>
<dbReference type="GO" id="GO:0003723">
    <property type="term" value="F:RNA binding"/>
    <property type="evidence" value="ECO:0007669"/>
    <property type="project" value="UniProtKB-UniRule"/>
</dbReference>
<dbReference type="PANTHER" id="PTHR37426">
    <property type="entry name" value="RIBOSOMAL RNA LARGE SUBUNIT METHYLTRANSFERASE J"/>
    <property type="match status" value="1"/>
</dbReference>
<feature type="binding site" evidence="1">
    <location>
        <position position="100"/>
    </location>
    <ligand>
        <name>S-adenosyl-L-methionine</name>
        <dbReference type="ChEBI" id="CHEBI:59789"/>
    </ligand>
</feature>
<feature type="active site" description="Proton acceptor" evidence="1">
    <location>
        <position position="164"/>
    </location>
</feature>
<dbReference type="RefSeq" id="WP_006893345.1">
    <property type="nucleotide sequence ID" value="NZ_JH109153.1"/>
</dbReference>
<keyword evidence="3" id="KW-1185">Reference proteome</keyword>
<feature type="binding site" evidence="1">
    <location>
        <position position="42"/>
    </location>
    <ligand>
        <name>S-adenosyl-L-methionine</name>
        <dbReference type="ChEBI" id="CHEBI:59789"/>
    </ligand>
</feature>
<dbReference type="SUPFAM" id="SSF53335">
    <property type="entry name" value="S-adenosyl-L-methionine-dependent methyltransferases"/>
    <property type="match status" value="1"/>
</dbReference>
<feature type="site" description="Interaction with substrate rRNA" evidence="1">
    <location>
        <position position="4"/>
    </location>
</feature>
<protein>
    <recommendedName>
        <fullName evidence="1">Ribosomal RNA large subunit methyltransferase J</fullName>
        <ecNumber evidence="1">2.1.1.266</ecNumber>
    </recommendedName>
    <alternativeName>
        <fullName evidence="1">23S rRNA (adenine(2030)-N6)-methyltransferase</fullName>
    </alternativeName>
    <alternativeName>
        <fullName evidence="1">23S rRNA m6A2030 methyltransferase</fullName>
    </alternativeName>
</protein>
<reference evidence="2 3" key="1">
    <citation type="submission" date="2011-06" db="EMBL/GenBank/DDBJ databases">
        <title>Genomic sequence of Methylobacter tundripaludum SV96.</title>
        <authorList>
            <consortium name="US DOE Joint Genome Institute"/>
            <person name="Lucas S."/>
            <person name="Han J."/>
            <person name="Lapidus A."/>
            <person name="Cheng J.-F."/>
            <person name="Goodwin L."/>
            <person name="Pitluck S."/>
            <person name="Held B."/>
            <person name="Detter J.C."/>
            <person name="Han C."/>
            <person name="Tapia R."/>
            <person name="Land M."/>
            <person name="Hauser L."/>
            <person name="Kyrpides N."/>
            <person name="Ivanova N."/>
            <person name="Ovchinnikova G."/>
            <person name="Pagani I."/>
            <person name="Klotz M.G."/>
            <person name="Dispirito A.A."/>
            <person name="Murrell J.C."/>
            <person name="Dunfield P."/>
            <person name="Kalyuzhnaya M.G."/>
            <person name="Svenning M."/>
            <person name="Trotsenko Y.A."/>
            <person name="Stein L.Y."/>
            <person name="Woyke T."/>
        </authorList>
    </citation>
    <scope>NUCLEOTIDE SEQUENCE [LARGE SCALE GENOMIC DNA]</scope>
    <source>
        <strain evidence="3">ATCC BAA-1195 / DSM 17260 / SV96</strain>
    </source>
</reference>
<dbReference type="GO" id="GO:0070475">
    <property type="term" value="P:rRNA base methylation"/>
    <property type="evidence" value="ECO:0007669"/>
    <property type="project" value="UniProtKB-UniRule"/>
</dbReference>
<evidence type="ECO:0000313" key="3">
    <source>
        <dbReference type="Proteomes" id="UP000004664"/>
    </source>
</evidence>
<sequence>MLSYRHSFHAGNFADVLKHIILIQNLEYLTKKDKPFCCIDTHAGPGKYELDGEYALKTREFENGIAKLWQRKDLPECVARYVSLIKRFNSPDKLTRYPGSPLITKQLLRDKDRLCLFELHNTEIKLLTAEANKDKRINVFHADGLTDCLKLLPPFERRGLVLIDPSYEIKSDYQQVVETLVAMHKRFATGTYALWYPVIERSRNQKLERAIKAGGINNVQLFELGIRADSNEHGMTASGMIVINPPWTLAAEMKQVLPWLAEVLGNNNEGFYRIETLVSDD</sequence>
<comment type="catalytic activity">
    <reaction evidence="1">
        <text>adenosine(2030) in 23S rRNA + S-adenosyl-L-methionine = N(6)-methyladenosine(2030) in 23S rRNA + S-adenosyl-L-homocysteine + H(+)</text>
        <dbReference type="Rhea" id="RHEA:43736"/>
        <dbReference type="Rhea" id="RHEA-COMP:10668"/>
        <dbReference type="Rhea" id="RHEA-COMP:10669"/>
        <dbReference type="ChEBI" id="CHEBI:15378"/>
        <dbReference type="ChEBI" id="CHEBI:57856"/>
        <dbReference type="ChEBI" id="CHEBI:59789"/>
        <dbReference type="ChEBI" id="CHEBI:74411"/>
        <dbReference type="ChEBI" id="CHEBI:74449"/>
        <dbReference type="EC" id="2.1.1.266"/>
    </reaction>
</comment>
<dbReference type="EC" id="2.1.1.266" evidence="1"/>
<keyword evidence="1" id="KW-0694">RNA-binding</keyword>
<accession>G3J131</accession>
<feature type="binding site" evidence="1">
    <location>
        <position position="118"/>
    </location>
    <ligand>
        <name>S-adenosyl-L-methionine</name>
        <dbReference type="ChEBI" id="CHEBI:59789"/>
    </ligand>
</feature>
<dbReference type="HAMAP" id="MF_00934">
    <property type="entry name" value="23SrRNA_methyltr_J"/>
    <property type="match status" value="1"/>
</dbReference>
<evidence type="ECO:0000256" key="1">
    <source>
        <dbReference type="HAMAP-Rule" id="MF_00934"/>
    </source>
</evidence>
<keyword evidence="1" id="KW-0489">Methyltransferase</keyword>
<dbReference type="InterPro" id="IPR007473">
    <property type="entry name" value="RlmJ"/>
</dbReference>
<feature type="binding site" evidence="1">
    <location>
        <begin position="143"/>
        <end position="144"/>
    </location>
    <ligand>
        <name>S-adenosyl-L-methionine</name>
        <dbReference type="ChEBI" id="CHEBI:59789"/>
    </ligand>
</feature>
<dbReference type="EMBL" id="JH109153">
    <property type="protein sequence ID" value="EGW20903.1"/>
    <property type="molecule type" value="Genomic_DNA"/>
</dbReference>